<feature type="transmembrane region" description="Helical" evidence="1">
    <location>
        <begin position="95"/>
        <end position="115"/>
    </location>
</feature>
<comment type="caution">
    <text evidence="3">The sequence shown here is derived from an EMBL/GenBank/DDBJ whole genome shotgun (WGS) entry which is preliminary data.</text>
</comment>
<feature type="transmembrane region" description="Helical" evidence="1">
    <location>
        <begin position="146"/>
        <end position="171"/>
    </location>
</feature>
<dbReference type="Proteomes" id="UP001165667">
    <property type="component" value="Unassembled WGS sequence"/>
</dbReference>
<dbReference type="AlphaFoldDB" id="A0AA41YY90"/>
<dbReference type="EMBL" id="JAMOIM010000001">
    <property type="protein sequence ID" value="MCW6507045.1"/>
    <property type="molecule type" value="Genomic_DNA"/>
</dbReference>
<keyword evidence="1" id="KW-1133">Transmembrane helix</keyword>
<dbReference type="RefSeq" id="WP_282583377.1">
    <property type="nucleotide sequence ID" value="NZ_JAMOIM010000001.1"/>
</dbReference>
<protein>
    <submittedName>
        <fullName evidence="3">DUF1624 domain-containing protein</fullName>
    </submittedName>
</protein>
<evidence type="ECO:0000313" key="4">
    <source>
        <dbReference type="Proteomes" id="UP001165667"/>
    </source>
</evidence>
<feature type="transmembrane region" description="Helical" evidence="1">
    <location>
        <begin position="191"/>
        <end position="211"/>
    </location>
</feature>
<feature type="domain" description="Heparan-alpha-glucosaminide N-acetyltransferase catalytic" evidence="2">
    <location>
        <begin position="22"/>
        <end position="239"/>
    </location>
</feature>
<dbReference type="Pfam" id="PF07786">
    <property type="entry name" value="HGSNAT_cat"/>
    <property type="match status" value="1"/>
</dbReference>
<sequence length="329" mass="34826">MSLPVEVPITHAKADGRPGATRIPAVDCLRGAALGGMILYHLTWDLHAFDLSPIDPGTSLVPRLFGHGVATVFLGLSGFGIALAQRRGFRLGQVARRLGAIAAAAATVTLVTMSVVPGGTIWFGILHCILITNIVALVLQRVSNLVLVTLGVLAATIPLALPAALGGAGWAWTGLSDTSPATLDFRPLLPWLSPVLIGMVAGRTHLVDWMARFSPRPAIYRVLATGGRHSLLVYLLHQPFLIGLLIALYGLPETGLTPTVLLSRPRQAAEFLQACEKGCVAQGRDEQLCSATCHCVLTATLAHPALRQSLTRSAPDAMRTYIAECQSPP</sequence>
<feature type="transmembrane region" description="Helical" evidence="1">
    <location>
        <begin position="64"/>
        <end position="83"/>
    </location>
</feature>
<evidence type="ECO:0000313" key="3">
    <source>
        <dbReference type="EMBL" id="MCW6507045.1"/>
    </source>
</evidence>
<feature type="transmembrane region" description="Helical" evidence="1">
    <location>
        <begin position="121"/>
        <end position="139"/>
    </location>
</feature>
<accession>A0AA41YY90</accession>
<feature type="transmembrane region" description="Helical" evidence="1">
    <location>
        <begin position="231"/>
        <end position="251"/>
    </location>
</feature>
<dbReference type="InterPro" id="IPR012429">
    <property type="entry name" value="HGSNAT_cat"/>
</dbReference>
<gene>
    <name evidence="3" type="ORF">M8523_03305</name>
</gene>
<evidence type="ECO:0000259" key="2">
    <source>
        <dbReference type="Pfam" id="PF07786"/>
    </source>
</evidence>
<reference evidence="3" key="1">
    <citation type="submission" date="2022-05" db="EMBL/GenBank/DDBJ databases">
        <authorList>
            <person name="Pankratov T."/>
        </authorList>
    </citation>
    <scope>NUCLEOTIDE SEQUENCE</scope>
    <source>
        <strain evidence="3">BP6-180914</strain>
    </source>
</reference>
<proteinExistence type="predicted"/>
<name>A0AA41YY90_9HYPH</name>
<keyword evidence="1" id="KW-0472">Membrane</keyword>
<keyword evidence="1" id="KW-0812">Transmembrane</keyword>
<evidence type="ECO:0000256" key="1">
    <source>
        <dbReference type="SAM" id="Phobius"/>
    </source>
</evidence>
<keyword evidence="4" id="KW-1185">Reference proteome</keyword>
<organism evidence="3 4">
    <name type="scientific">Lichenifustis flavocetrariae</name>
    <dbReference type="NCBI Taxonomy" id="2949735"/>
    <lineage>
        <taxon>Bacteria</taxon>
        <taxon>Pseudomonadati</taxon>
        <taxon>Pseudomonadota</taxon>
        <taxon>Alphaproteobacteria</taxon>
        <taxon>Hyphomicrobiales</taxon>
        <taxon>Lichenihabitantaceae</taxon>
        <taxon>Lichenifustis</taxon>
    </lineage>
</organism>